<evidence type="ECO:0000313" key="3">
    <source>
        <dbReference type="Proteomes" id="UP000518266"/>
    </source>
</evidence>
<dbReference type="Pfam" id="PF24764">
    <property type="entry name" value="rva_4"/>
    <property type="match status" value="1"/>
</dbReference>
<dbReference type="AlphaFoldDB" id="A0A7J5Z483"/>
<dbReference type="Proteomes" id="UP000518266">
    <property type="component" value="Unassembled WGS sequence"/>
</dbReference>
<accession>A0A7J5Z483</accession>
<dbReference type="OrthoDB" id="8443390at2759"/>
<evidence type="ECO:0000259" key="1">
    <source>
        <dbReference type="PROSITE" id="PS50994"/>
    </source>
</evidence>
<dbReference type="InterPro" id="IPR036397">
    <property type="entry name" value="RNaseH_sf"/>
</dbReference>
<dbReference type="InterPro" id="IPR001584">
    <property type="entry name" value="Integrase_cat-core"/>
</dbReference>
<dbReference type="Gene3D" id="3.30.420.10">
    <property type="entry name" value="Ribonuclease H-like superfamily/Ribonuclease H"/>
    <property type="match status" value="1"/>
</dbReference>
<protein>
    <recommendedName>
        <fullName evidence="1">Integrase catalytic domain-containing protein</fullName>
    </recommendedName>
</protein>
<name>A0A7J5Z483_DISMA</name>
<dbReference type="EMBL" id="JAAKFY010000006">
    <property type="protein sequence ID" value="KAF3856386.1"/>
    <property type="molecule type" value="Genomic_DNA"/>
</dbReference>
<evidence type="ECO:0000313" key="2">
    <source>
        <dbReference type="EMBL" id="KAF3856386.1"/>
    </source>
</evidence>
<dbReference type="InterPro" id="IPR058913">
    <property type="entry name" value="Integrase_dom_put"/>
</dbReference>
<dbReference type="PANTHER" id="PTHR46791:SF4">
    <property type="match status" value="1"/>
</dbReference>
<keyword evidence="3" id="KW-1185">Reference proteome</keyword>
<sequence length="133" mass="15318">MSRIASCFGISRRTLYRHRQTLGVEPLSYAVLHFDGNHKLVRWRMVFHGCVDGFSRTIVYLRCLSNNMASSVLSLFLEAVENFGMPLRVRCDHGMENIRVARFMLERRGLTSRSVITGVSVHNQRIETMGRTK</sequence>
<dbReference type="SUPFAM" id="SSF53098">
    <property type="entry name" value="Ribonuclease H-like"/>
    <property type="match status" value="1"/>
</dbReference>
<dbReference type="PROSITE" id="PS50994">
    <property type="entry name" value="INTEGRASE"/>
    <property type="match status" value="1"/>
</dbReference>
<feature type="domain" description="Integrase catalytic" evidence="1">
    <location>
        <begin position="22"/>
        <end position="133"/>
    </location>
</feature>
<organism evidence="2 3">
    <name type="scientific">Dissostichus mawsoni</name>
    <name type="common">Antarctic cod</name>
    <dbReference type="NCBI Taxonomy" id="36200"/>
    <lineage>
        <taxon>Eukaryota</taxon>
        <taxon>Metazoa</taxon>
        <taxon>Chordata</taxon>
        <taxon>Craniata</taxon>
        <taxon>Vertebrata</taxon>
        <taxon>Euteleostomi</taxon>
        <taxon>Actinopterygii</taxon>
        <taxon>Neopterygii</taxon>
        <taxon>Teleostei</taxon>
        <taxon>Neoteleostei</taxon>
        <taxon>Acanthomorphata</taxon>
        <taxon>Eupercaria</taxon>
        <taxon>Perciformes</taxon>
        <taxon>Notothenioidei</taxon>
        <taxon>Nototheniidae</taxon>
        <taxon>Dissostichus</taxon>
    </lineage>
</organism>
<reference evidence="2 3" key="1">
    <citation type="submission" date="2020-03" db="EMBL/GenBank/DDBJ databases">
        <title>Dissostichus mawsoni Genome sequencing and assembly.</title>
        <authorList>
            <person name="Park H."/>
        </authorList>
    </citation>
    <scope>NUCLEOTIDE SEQUENCE [LARGE SCALE GENOMIC DNA]</scope>
    <source>
        <strain evidence="2">DM0001</strain>
        <tissue evidence="2">Muscle</tissue>
    </source>
</reference>
<dbReference type="InterPro" id="IPR012337">
    <property type="entry name" value="RNaseH-like_sf"/>
</dbReference>
<dbReference type="PANTHER" id="PTHR46791">
    <property type="entry name" value="EXPRESSED PROTEIN"/>
    <property type="match status" value="1"/>
</dbReference>
<gene>
    <name evidence="2" type="ORF">F7725_017109</name>
</gene>
<comment type="caution">
    <text evidence="2">The sequence shown here is derived from an EMBL/GenBank/DDBJ whole genome shotgun (WGS) entry which is preliminary data.</text>
</comment>
<proteinExistence type="predicted"/>
<dbReference type="GO" id="GO:0015074">
    <property type="term" value="P:DNA integration"/>
    <property type="evidence" value="ECO:0007669"/>
    <property type="project" value="InterPro"/>
</dbReference>
<dbReference type="GO" id="GO:0003676">
    <property type="term" value="F:nucleic acid binding"/>
    <property type="evidence" value="ECO:0007669"/>
    <property type="project" value="InterPro"/>
</dbReference>